<dbReference type="SMART" id="SM00267">
    <property type="entry name" value="GGDEF"/>
    <property type="match status" value="1"/>
</dbReference>
<gene>
    <name evidence="5" type="ORF">RM552_07820</name>
</gene>
<dbReference type="InterPro" id="IPR043128">
    <property type="entry name" value="Rev_trsase/Diguanyl_cyclase"/>
</dbReference>
<dbReference type="PROSITE" id="PS50885">
    <property type="entry name" value="HAMP"/>
    <property type="match status" value="1"/>
</dbReference>
<evidence type="ECO:0000256" key="1">
    <source>
        <dbReference type="SAM" id="Phobius"/>
    </source>
</evidence>
<feature type="domain" description="GGDEF" evidence="4">
    <location>
        <begin position="152"/>
        <end position="299"/>
    </location>
</feature>
<dbReference type="InterPro" id="IPR052155">
    <property type="entry name" value="Biofilm_reg_signaling"/>
</dbReference>
<evidence type="ECO:0000313" key="6">
    <source>
        <dbReference type="Proteomes" id="UP001253545"/>
    </source>
</evidence>
<feature type="transmembrane region" description="Helical" evidence="1">
    <location>
        <begin position="43"/>
        <end position="62"/>
    </location>
</feature>
<protein>
    <submittedName>
        <fullName evidence="5">EAL domain-containing protein</fullName>
    </submittedName>
</protein>
<dbReference type="PROSITE" id="PS50887">
    <property type="entry name" value="GGDEF"/>
    <property type="match status" value="1"/>
</dbReference>
<dbReference type="InterPro" id="IPR029787">
    <property type="entry name" value="Nucleotide_cyclase"/>
</dbReference>
<dbReference type="SUPFAM" id="SSF55073">
    <property type="entry name" value="Nucleotide cyclase"/>
    <property type="match status" value="1"/>
</dbReference>
<dbReference type="PANTHER" id="PTHR44757:SF2">
    <property type="entry name" value="BIOFILM ARCHITECTURE MAINTENANCE PROTEIN MBAA"/>
    <property type="match status" value="1"/>
</dbReference>
<proteinExistence type="predicted"/>
<dbReference type="InterPro" id="IPR003660">
    <property type="entry name" value="HAMP_dom"/>
</dbReference>
<dbReference type="Proteomes" id="UP001253545">
    <property type="component" value="Unassembled WGS sequence"/>
</dbReference>
<dbReference type="InterPro" id="IPR001633">
    <property type="entry name" value="EAL_dom"/>
</dbReference>
<dbReference type="SMART" id="SM00052">
    <property type="entry name" value="EAL"/>
    <property type="match status" value="1"/>
</dbReference>
<dbReference type="PANTHER" id="PTHR44757">
    <property type="entry name" value="DIGUANYLATE CYCLASE DGCP"/>
    <property type="match status" value="1"/>
</dbReference>
<evidence type="ECO:0000313" key="5">
    <source>
        <dbReference type="EMBL" id="MDT0594742.1"/>
    </source>
</evidence>
<dbReference type="RefSeq" id="WP_311368201.1">
    <property type="nucleotide sequence ID" value="NZ_JAVRHX010000001.1"/>
</dbReference>
<dbReference type="EMBL" id="JAVRHX010000001">
    <property type="protein sequence ID" value="MDT0594742.1"/>
    <property type="molecule type" value="Genomic_DNA"/>
</dbReference>
<dbReference type="InterPro" id="IPR035919">
    <property type="entry name" value="EAL_sf"/>
</dbReference>
<reference evidence="5 6" key="1">
    <citation type="submission" date="2023-09" db="EMBL/GenBank/DDBJ databases">
        <authorList>
            <person name="Rey-Velasco X."/>
        </authorList>
    </citation>
    <scope>NUCLEOTIDE SEQUENCE [LARGE SCALE GENOMIC DNA]</scope>
    <source>
        <strain evidence="5 6">P117</strain>
    </source>
</reference>
<comment type="caution">
    <text evidence="5">The sequence shown here is derived from an EMBL/GenBank/DDBJ whole genome shotgun (WGS) entry which is preliminary data.</text>
</comment>
<keyword evidence="6" id="KW-1185">Reference proteome</keyword>
<sequence>MNLRAKTFLPLLAIAIIPIIIFGIYAYAGPGLTEQTELINKTFLLMCIATFIIVIMVFAYMNKALLKPIEEMQSIATNITLGKTEIALSPLKQDDELGALSRRIIQMRNQIKHQNKSINKLTYFDSLTNLPNRHFFELVLAEKVRKSKQQNKHFTVAILDLDNFKQINDSLGHIAGDKFLQSVSKRIESSLKIEMLNSVNINKIDLSKNFLARLGGDEFVLVINKLELSETPLDKVKTLPDIFATSFFIQGNDVNVSVSVGVAQYPEHGHSPAELFKSADLALYNAKNNGKNKIALYNGQMSSLNVNRLKIGKLLSDAINEEQFRLEFRPRINLHDYSFNCYEAQIRWDSPLLGDVNPMSLIGIAEDSKQINKLGAWVIASTVKQLFKWKKRGFYDFRISINISYLQLDKLDLTATIKCLLALYQVPAEQLEIEITESVFNQDELLVIEILEALKELGVVVTLDNSGIGHASVKNLNRFHFDKVKFAPLFLQSVVENEENQKLFKNILHLAKELGTKTVAKGIETSSMHELILLLGCQEAQGFYYSKTLDKEAAEVYMQSMKEKKRYHLKCVN</sequence>
<keyword evidence="1" id="KW-1133">Transmembrane helix</keyword>
<dbReference type="CDD" id="cd01948">
    <property type="entry name" value="EAL"/>
    <property type="match status" value="1"/>
</dbReference>
<evidence type="ECO:0000259" key="2">
    <source>
        <dbReference type="PROSITE" id="PS50883"/>
    </source>
</evidence>
<feature type="transmembrane region" description="Helical" evidence="1">
    <location>
        <begin position="7"/>
        <end position="28"/>
    </location>
</feature>
<dbReference type="Gene3D" id="3.20.20.450">
    <property type="entry name" value="EAL domain"/>
    <property type="match status" value="1"/>
</dbReference>
<dbReference type="Pfam" id="PF00990">
    <property type="entry name" value="GGDEF"/>
    <property type="match status" value="1"/>
</dbReference>
<feature type="domain" description="HAMP" evidence="3">
    <location>
        <begin position="63"/>
        <end position="116"/>
    </location>
</feature>
<keyword evidence="1" id="KW-0472">Membrane</keyword>
<feature type="domain" description="EAL" evidence="2">
    <location>
        <begin position="308"/>
        <end position="562"/>
    </location>
</feature>
<dbReference type="NCBIfam" id="TIGR00254">
    <property type="entry name" value="GGDEF"/>
    <property type="match status" value="1"/>
</dbReference>
<name>A0ABU2ZTL0_9ALTE</name>
<organism evidence="5 6">
    <name type="scientific">Glaciecola petra</name>
    <dbReference type="NCBI Taxonomy" id="3075602"/>
    <lineage>
        <taxon>Bacteria</taxon>
        <taxon>Pseudomonadati</taxon>
        <taxon>Pseudomonadota</taxon>
        <taxon>Gammaproteobacteria</taxon>
        <taxon>Alteromonadales</taxon>
        <taxon>Alteromonadaceae</taxon>
        <taxon>Glaciecola</taxon>
    </lineage>
</organism>
<dbReference type="Gene3D" id="3.30.70.270">
    <property type="match status" value="1"/>
</dbReference>
<accession>A0ABU2ZTL0</accession>
<dbReference type="CDD" id="cd01949">
    <property type="entry name" value="GGDEF"/>
    <property type="match status" value="1"/>
</dbReference>
<evidence type="ECO:0000259" key="3">
    <source>
        <dbReference type="PROSITE" id="PS50885"/>
    </source>
</evidence>
<dbReference type="Gene3D" id="6.10.340.10">
    <property type="match status" value="1"/>
</dbReference>
<keyword evidence="1" id="KW-0812">Transmembrane</keyword>
<dbReference type="Pfam" id="PF00563">
    <property type="entry name" value="EAL"/>
    <property type="match status" value="1"/>
</dbReference>
<dbReference type="SUPFAM" id="SSF141868">
    <property type="entry name" value="EAL domain-like"/>
    <property type="match status" value="1"/>
</dbReference>
<dbReference type="InterPro" id="IPR000160">
    <property type="entry name" value="GGDEF_dom"/>
</dbReference>
<evidence type="ECO:0000259" key="4">
    <source>
        <dbReference type="PROSITE" id="PS50887"/>
    </source>
</evidence>
<dbReference type="PROSITE" id="PS50883">
    <property type="entry name" value="EAL"/>
    <property type="match status" value="1"/>
</dbReference>